<proteinExistence type="inferred from homology"/>
<evidence type="ECO:0000256" key="1">
    <source>
        <dbReference type="ARBA" id="ARBA00006484"/>
    </source>
</evidence>
<name>A0A1I1A6E5_9ACTN</name>
<sequence length="257" mass="25883">MDLGLTGKVALVLGSTAGLGRATAEALAAEGAHVVVVGRRAELVDALVESLPSATGVVADVTAPDAPALLVNRAREQFGEVDIVVLNGGGPPPGAADAFTAEAAQAAFDLLLKQHISLVGAVLPGMRERGWGRILAIGSSGVRQPIPTLTASNVGRAALAAYLKTLAGTVAGDGVTVNMVLPGRIDTDRVAQLDRAAAERTGVTPEASRTSSEATIPAGRYGDPAEFGAVVAFLASQQAAYLTGEQVRVDGGLVGAY</sequence>
<comment type="similarity">
    <text evidence="1">Belongs to the short-chain dehydrogenases/reductases (SDR) family.</text>
</comment>
<dbReference type="Proteomes" id="UP000199113">
    <property type="component" value="Unassembled WGS sequence"/>
</dbReference>
<evidence type="ECO:0000313" key="4">
    <source>
        <dbReference type="Proteomes" id="UP000199113"/>
    </source>
</evidence>
<dbReference type="Proteomes" id="UP000233565">
    <property type="component" value="Unassembled WGS sequence"/>
</dbReference>
<keyword evidence="5" id="KW-1185">Reference proteome</keyword>
<organism evidence="3 4">
    <name type="scientific">Nocardioides alpinus</name>
    <dbReference type="NCBI Taxonomy" id="748909"/>
    <lineage>
        <taxon>Bacteria</taxon>
        <taxon>Bacillati</taxon>
        <taxon>Actinomycetota</taxon>
        <taxon>Actinomycetes</taxon>
        <taxon>Propionibacteriales</taxon>
        <taxon>Nocardioidaceae</taxon>
        <taxon>Nocardioides</taxon>
    </lineage>
</organism>
<gene>
    <name evidence="2" type="ORF">CXG46_06360</name>
    <name evidence="3" type="ORF">SAMN05192575_107221</name>
</gene>
<dbReference type="AlphaFoldDB" id="A0A1I1A6E5"/>
<evidence type="ECO:0000313" key="3">
    <source>
        <dbReference type="EMBL" id="SFB32946.1"/>
    </source>
</evidence>
<dbReference type="Pfam" id="PF13561">
    <property type="entry name" value="adh_short_C2"/>
    <property type="match status" value="1"/>
</dbReference>
<dbReference type="OrthoDB" id="9804774at2"/>
<dbReference type="PRINTS" id="PR00081">
    <property type="entry name" value="GDHRDH"/>
</dbReference>
<dbReference type="PANTHER" id="PTHR42879:SF6">
    <property type="entry name" value="NADPH-DEPENDENT REDUCTASE BACG"/>
    <property type="match status" value="1"/>
</dbReference>
<evidence type="ECO:0000313" key="5">
    <source>
        <dbReference type="Proteomes" id="UP000233565"/>
    </source>
</evidence>
<dbReference type="RefSeq" id="WP_091199861.1">
    <property type="nucleotide sequence ID" value="NZ_FOKC01000007.1"/>
</dbReference>
<evidence type="ECO:0000313" key="2">
    <source>
        <dbReference type="EMBL" id="PKH42100.1"/>
    </source>
</evidence>
<reference evidence="2 5" key="2">
    <citation type="submission" date="2017-12" db="EMBL/GenBank/DDBJ databases">
        <title>Pharmacopeia of the Arctic Ocean.</title>
        <authorList>
            <person name="Collins E."/>
            <person name="Ducluzeau A.-L."/>
        </authorList>
    </citation>
    <scope>NUCLEOTIDE SEQUENCE [LARGE SCALE GENOMIC DNA]</scope>
    <source>
        <strain evidence="2 5">DSM 23325</strain>
    </source>
</reference>
<dbReference type="SUPFAM" id="SSF51735">
    <property type="entry name" value="NAD(P)-binding Rossmann-fold domains"/>
    <property type="match status" value="1"/>
</dbReference>
<dbReference type="EMBL" id="PJBV01000013">
    <property type="protein sequence ID" value="PKH42100.1"/>
    <property type="molecule type" value="Genomic_DNA"/>
</dbReference>
<reference evidence="3" key="1">
    <citation type="submission" date="2016-10" db="EMBL/GenBank/DDBJ databases">
        <authorList>
            <person name="de Groot N.N."/>
        </authorList>
    </citation>
    <scope>NUCLEOTIDE SEQUENCE [LARGE SCALE GENOMIC DNA]</scope>
    <source>
        <strain evidence="3">CGMCC 1.10697</strain>
    </source>
</reference>
<dbReference type="InterPro" id="IPR036291">
    <property type="entry name" value="NAD(P)-bd_dom_sf"/>
</dbReference>
<accession>A0A1I1A6E5</accession>
<protein>
    <submittedName>
        <fullName evidence="2">3-oxoacyl-ACP reductase</fullName>
    </submittedName>
    <submittedName>
        <fullName evidence="3">3-oxoacyl-[acyl-carrier protein] reductase</fullName>
    </submittedName>
</protein>
<dbReference type="Gene3D" id="3.40.50.720">
    <property type="entry name" value="NAD(P)-binding Rossmann-like Domain"/>
    <property type="match status" value="1"/>
</dbReference>
<dbReference type="EMBL" id="FOKC01000007">
    <property type="protein sequence ID" value="SFB32946.1"/>
    <property type="molecule type" value="Genomic_DNA"/>
</dbReference>
<dbReference type="InterPro" id="IPR002347">
    <property type="entry name" value="SDR_fam"/>
</dbReference>
<dbReference type="InterPro" id="IPR050259">
    <property type="entry name" value="SDR"/>
</dbReference>
<dbReference type="PANTHER" id="PTHR42879">
    <property type="entry name" value="3-OXOACYL-(ACYL-CARRIER-PROTEIN) REDUCTASE"/>
    <property type="match status" value="1"/>
</dbReference>
<dbReference type="STRING" id="748909.SAMN05192575_107221"/>